<feature type="coiled-coil region" evidence="1">
    <location>
        <begin position="141"/>
        <end position="207"/>
    </location>
</feature>
<feature type="compositionally biased region" description="Basic and acidic residues" evidence="2">
    <location>
        <begin position="502"/>
        <end position="518"/>
    </location>
</feature>
<name>X6PBJ0_RETFI</name>
<comment type="caution">
    <text evidence="3">The sequence shown here is derived from an EMBL/GenBank/DDBJ whole genome shotgun (WGS) entry which is preliminary data.</text>
</comment>
<evidence type="ECO:0000313" key="3">
    <source>
        <dbReference type="EMBL" id="ETO35483.1"/>
    </source>
</evidence>
<feature type="compositionally biased region" description="Polar residues" evidence="2">
    <location>
        <begin position="1"/>
        <end position="11"/>
    </location>
</feature>
<keyword evidence="1" id="KW-0175">Coiled coil</keyword>
<keyword evidence="4" id="KW-1185">Reference proteome</keyword>
<feature type="region of interest" description="Disordered" evidence="2">
    <location>
        <begin position="1"/>
        <end position="26"/>
    </location>
</feature>
<reference evidence="3 4" key="1">
    <citation type="journal article" date="2013" name="Curr. Biol.">
        <title>The Genome of the Foraminiferan Reticulomyxa filosa.</title>
        <authorList>
            <person name="Glockner G."/>
            <person name="Hulsmann N."/>
            <person name="Schleicher M."/>
            <person name="Noegel A.A."/>
            <person name="Eichinger L."/>
            <person name="Gallinger C."/>
            <person name="Pawlowski J."/>
            <person name="Sierra R."/>
            <person name="Euteneuer U."/>
            <person name="Pillet L."/>
            <person name="Moustafa A."/>
            <person name="Platzer M."/>
            <person name="Groth M."/>
            <person name="Szafranski K."/>
            <person name="Schliwa M."/>
        </authorList>
    </citation>
    <scope>NUCLEOTIDE SEQUENCE [LARGE SCALE GENOMIC DNA]</scope>
</reference>
<proteinExistence type="predicted"/>
<evidence type="ECO:0000256" key="2">
    <source>
        <dbReference type="SAM" id="MobiDB-lite"/>
    </source>
</evidence>
<accession>X6PBJ0</accession>
<dbReference type="AlphaFoldDB" id="X6PBJ0"/>
<gene>
    <name evidence="3" type="ORF">RFI_01581</name>
</gene>
<dbReference type="EMBL" id="ASPP01001562">
    <property type="protein sequence ID" value="ETO35483.1"/>
    <property type="molecule type" value="Genomic_DNA"/>
</dbReference>
<evidence type="ECO:0000256" key="1">
    <source>
        <dbReference type="SAM" id="Coils"/>
    </source>
</evidence>
<sequence length="539" mass="62553">MSFKSQGNVTATKEFLGNDPFEPQKYDPKQTEVIEKQLMASKNIKCESTKKVMACCCVVILCTLGTQGNEKIGSESATFNEFREIDKQIKREQVKAEGGIGASLDDHESDERKQQKNVIYFEEMNTGAQPFEALLDCYQTLKNMYTKIEEMRIQLEIQNETHIGAQKKYWQMAAQMRLKADKLYKALELKRQEMKALNEKLAECEEVISVSKQYCNEMDSCLNDMKIATNRKLNEQKIYYCNILSELSSLNNEIKRYYGMIDETTKEHQKLRAMVFIKEARLSHMTAKGSALQGKIGNISRELKTIESNLNTAYKMKALEVHRNAIINEMLKMEVMKSEQIQSMYRLNAIEERIKSHQFEKKLNTIRKHAFPVSANLQDKLEAVQRNAIEMRDDMQRLHAVLDNDSSAQGDVPDDAKDEAKNRQVIDTNIKKRQEFIKKTKRKMSFIDEMLTVLNDEKKMGLLKDFQTEMEKNTFEVKHKKGNRSQLGILEEVIAQDEIVEEKENWSDNDSVRMHQDVENDTELEVDTDRETESTFARI</sequence>
<evidence type="ECO:0000313" key="4">
    <source>
        <dbReference type="Proteomes" id="UP000023152"/>
    </source>
</evidence>
<organism evidence="3 4">
    <name type="scientific">Reticulomyxa filosa</name>
    <dbReference type="NCBI Taxonomy" id="46433"/>
    <lineage>
        <taxon>Eukaryota</taxon>
        <taxon>Sar</taxon>
        <taxon>Rhizaria</taxon>
        <taxon>Retaria</taxon>
        <taxon>Foraminifera</taxon>
        <taxon>Monothalamids</taxon>
        <taxon>Reticulomyxidae</taxon>
        <taxon>Reticulomyxa</taxon>
    </lineage>
</organism>
<dbReference type="Proteomes" id="UP000023152">
    <property type="component" value="Unassembled WGS sequence"/>
</dbReference>
<feature type="region of interest" description="Disordered" evidence="2">
    <location>
        <begin position="502"/>
        <end position="539"/>
    </location>
</feature>
<protein>
    <submittedName>
        <fullName evidence="3">Viral A-type inclusion protein</fullName>
    </submittedName>
</protein>